<dbReference type="Proteomes" id="UP000037269">
    <property type="component" value="Unassembled WGS sequence"/>
</dbReference>
<name>A0A0D1YIM6_ANEMI</name>
<reference evidence="3 5" key="2">
    <citation type="submission" date="2016-10" db="EMBL/GenBank/DDBJ databases">
        <authorList>
            <person name="de Groot N.N."/>
        </authorList>
    </citation>
    <scope>NUCLEOTIDE SEQUENCE [LARGE SCALE GENOMIC DNA]</scope>
    <source>
        <strain evidence="3 5">DSM 2895</strain>
    </source>
</reference>
<dbReference type="Pfam" id="PF00583">
    <property type="entry name" value="Acetyltransf_1"/>
    <property type="match status" value="1"/>
</dbReference>
<dbReference type="EMBL" id="FNED01000002">
    <property type="protein sequence ID" value="SDI25756.1"/>
    <property type="molecule type" value="Genomic_DNA"/>
</dbReference>
<dbReference type="STRING" id="47500.AF333_13215"/>
<dbReference type="PROSITE" id="PS51186">
    <property type="entry name" value="GNAT"/>
    <property type="match status" value="1"/>
</dbReference>
<evidence type="ECO:0000259" key="1">
    <source>
        <dbReference type="PROSITE" id="PS51186"/>
    </source>
</evidence>
<proteinExistence type="predicted"/>
<dbReference type="Proteomes" id="UP000182836">
    <property type="component" value="Unassembled WGS sequence"/>
</dbReference>
<dbReference type="OrthoDB" id="9127144at2"/>
<organism evidence="2 4">
    <name type="scientific">Aneurinibacillus migulanus</name>
    <name type="common">Bacillus migulanus</name>
    <dbReference type="NCBI Taxonomy" id="47500"/>
    <lineage>
        <taxon>Bacteria</taxon>
        <taxon>Bacillati</taxon>
        <taxon>Bacillota</taxon>
        <taxon>Bacilli</taxon>
        <taxon>Bacillales</taxon>
        <taxon>Paenibacillaceae</taxon>
        <taxon>Aneurinibacillus group</taxon>
        <taxon>Aneurinibacillus</taxon>
    </lineage>
</organism>
<feature type="domain" description="N-acetyltransferase" evidence="1">
    <location>
        <begin position="4"/>
        <end position="153"/>
    </location>
</feature>
<reference evidence="2 4" key="1">
    <citation type="submission" date="2015-07" db="EMBL/GenBank/DDBJ databases">
        <title>Fjat-14205 dsm 2895.</title>
        <authorList>
            <person name="Liu B."/>
            <person name="Wang J."/>
            <person name="Zhu Y."/>
            <person name="Liu G."/>
            <person name="Chen Q."/>
            <person name="Chen Z."/>
            <person name="Lan J."/>
            <person name="Che J."/>
            <person name="Ge C."/>
            <person name="Shi H."/>
            <person name="Pan Z."/>
            <person name="Liu X."/>
        </authorList>
    </citation>
    <scope>NUCLEOTIDE SEQUENCE [LARGE SCALE GENOMIC DNA]</scope>
    <source>
        <strain evidence="2 4">DSM 2895</strain>
    </source>
</reference>
<accession>A0A0D1YIM6</accession>
<dbReference type="InterPro" id="IPR000182">
    <property type="entry name" value="GNAT_dom"/>
</dbReference>
<dbReference type="AlphaFoldDB" id="A0A0D1YIM6"/>
<dbReference type="Gene3D" id="3.40.630.30">
    <property type="match status" value="1"/>
</dbReference>
<evidence type="ECO:0000313" key="5">
    <source>
        <dbReference type="Proteomes" id="UP000182836"/>
    </source>
</evidence>
<dbReference type="InterPro" id="IPR016181">
    <property type="entry name" value="Acyl_CoA_acyltransferase"/>
</dbReference>
<keyword evidence="2" id="KW-0808">Transferase</keyword>
<dbReference type="EMBL" id="LGUG01000004">
    <property type="protein sequence ID" value="KON96295.1"/>
    <property type="molecule type" value="Genomic_DNA"/>
</dbReference>
<dbReference type="SUPFAM" id="SSF55729">
    <property type="entry name" value="Acyl-CoA N-acyltransferases (Nat)"/>
    <property type="match status" value="1"/>
</dbReference>
<gene>
    <name evidence="2" type="ORF">AF333_13215</name>
    <name evidence="3" type="ORF">SAMN04487909_102300</name>
</gene>
<dbReference type="RefSeq" id="WP_043063980.1">
    <property type="nucleotide sequence ID" value="NZ_BJOA01000007.1"/>
</dbReference>
<dbReference type="GeneID" id="42306131"/>
<dbReference type="CDD" id="cd04301">
    <property type="entry name" value="NAT_SF"/>
    <property type="match status" value="1"/>
</dbReference>
<keyword evidence="4" id="KW-1185">Reference proteome</keyword>
<sequence>MPDVHFRRINAKTVLEICNLSDTLSEVQREMVADNAVSIAQAYFSENAWFRAIYADDDAIGFIMLHQGADYDDEIDVHGVYLWRFMIAGPYQGKGYGKQAMEVLVKHLKGQGINEIMTSCEVGEGSPMSFYTRLGFTPNGETFGEEIGLTLRF</sequence>
<protein>
    <submittedName>
        <fullName evidence="2 3">Acetyltransferase</fullName>
    </submittedName>
</protein>
<evidence type="ECO:0000313" key="4">
    <source>
        <dbReference type="Proteomes" id="UP000037269"/>
    </source>
</evidence>
<evidence type="ECO:0000313" key="3">
    <source>
        <dbReference type="EMBL" id="SDI25756.1"/>
    </source>
</evidence>
<dbReference type="GO" id="GO:0016747">
    <property type="term" value="F:acyltransferase activity, transferring groups other than amino-acyl groups"/>
    <property type="evidence" value="ECO:0007669"/>
    <property type="project" value="InterPro"/>
</dbReference>
<evidence type="ECO:0000313" key="2">
    <source>
        <dbReference type="EMBL" id="KON96295.1"/>
    </source>
</evidence>
<dbReference type="PATRIC" id="fig|47500.8.peg.1402"/>